<dbReference type="Gene3D" id="3.30.565.10">
    <property type="entry name" value="Histidine kinase-like ATPase, C-terminal domain"/>
    <property type="match status" value="1"/>
</dbReference>
<keyword evidence="6" id="KW-0597">Phosphoprotein</keyword>
<dbReference type="EC" id="2.7.13.3" evidence="4"/>
<dbReference type="InterPro" id="IPR003661">
    <property type="entry name" value="HisK_dim/P_dom"/>
</dbReference>
<accession>A0A3B0ZJN8</accession>
<dbReference type="CDD" id="cd00082">
    <property type="entry name" value="HisKA"/>
    <property type="match status" value="1"/>
</dbReference>
<dbReference type="InterPro" id="IPR003660">
    <property type="entry name" value="HAMP_dom"/>
</dbReference>
<dbReference type="SMART" id="SM00091">
    <property type="entry name" value="PAS"/>
    <property type="match status" value="1"/>
</dbReference>
<keyword evidence="11" id="KW-0067">ATP-binding</keyword>
<name>A0A3B0ZJN8_9ZZZZ</name>
<evidence type="ECO:0000256" key="15">
    <source>
        <dbReference type="SAM" id="Phobius"/>
    </source>
</evidence>
<dbReference type="InterPro" id="IPR005467">
    <property type="entry name" value="His_kinase_dom"/>
</dbReference>
<dbReference type="FunFam" id="3.30.565.10:FF:000023">
    <property type="entry name" value="PAS domain-containing sensor histidine kinase"/>
    <property type="match status" value="1"/>
</dbReference>
<dbReference type="PANTHER" id="PTHR42878">
    <property type="entry name" value="TWO-COMPONENT HISTIDINE KINASE"/>
    <property type="match status" value="1"/>
</dbReference>
<organism evidence="19">
    <name type="scientific">hydrothermal vent metagenome</name>
    <dbReference type="NCBI Taxonomy" id="652676"/>
    <lineage>
        <taxon>unclassified sequences</taxon>
        <taxon>metagenomes</taxon>
        <taxon>ecological metagenomes</taxon>
    </lineage>
</organism>
<dbReference type="InterPro" id="IPR036097">
    <property type="entry name" value="HisK_dim/P_sf"/>
</dbReference>
<dbReference type="InterPro" id="IPR001610">
    <property type="entry name" value="PAC"/>
</dbReference>
<evidence type="ECO:0000256" key="8">
    <source>
        <dbReference type="ARBA" id="ARBA00022692"/>
    </source>
</evidence>
<evidence type="ECO:0000256" key="9">
    <source>
        <dbReference type="ARBA" id="ARBA00022741"/>
    </source>
</evidence>
<dbReference type="GO" id="GO:0000156">
    <property type="term" value="F:phosphorelay response regulator activity"/>
    <property type="evidence" value="ECO:0007669"/>
    <property type="project" value="TreeGrafter"/>
</dbReference>
<keyword evidence="13" id="KW-0902">Two-component regulatory system</keyword>
<comment type="subcellular location">
    <subcellularLocation>
        <location evidence="3">Cell membrane</location>
    </subcellularLocation>
    <subcellularLocation>
        <location evidence="2">Membrane</location>
        <topology evidence="2">Multi-pass membrane protein</topology>
    </subcellularLocation>
</comment>
<dbReference type="FunFam" id="3.30.450.20:FF:000060">
    <property type="entry name" value="Sensor protein FixL"/>
    <property type="match status" value="1"/>
</dbReference>
<keyword evidence="5" id="KW-1003">Cell membrane</keyword>
<evidence type="ECO:0000256" key="4">
    <source>
        <dbReference type="ARBA" id="ARBA00012438"/>
    </source>
</evidence>
<evidence type="ECO:0000259" key="17">
    <source>
        <dbReference type="PROSITE" id="PS50112"/>
    </source>
</evidence>
<evidence type="ECO:0000256" key="3">
    <source>
        <dbReference type="ARBA" id="ARBA00004236"/>
    </source>
</evidence>
<feature type="transmembrane region" description="Helical" evidence="15">
    <location>
        <begin position="7"/>
        <end position="26"/>
    </location>
</feature>
<dbReference type="GO" id="GO:0030295">
    <property type="term" value="F:protein kinase activator activity"/>
    <property type="evidence" value="ECO:0007669"/>
    <property type="project" value="TreeGrafter"/>
</dbReference>
<dbReference type="PROSITE" id="PS50109">
    <property type="entry name" value="HIS_KIN"/>
    <property type="match status" value="1"/>
</dbReference>
<evidence type="ECO:0000256" key="13">
    <source>
        <dbReference type="ARBA" id="ARBA00023012"/>
    </source>
</evidence>
<feature type="domain" description="HAMP" evidence="18">
    <location>
        <begin position="165"/>
        <end position="217"/>
    </location>
</feature>
<keyword evidence="19" id="KW-0406">Ion transport</keyword>
<protein>
    <recommendedName>
        <fullName evidence="4">histidine kinase</fullName>
        <ecNumber evidence="4">2.7.13.3</ecNumber>
    </recommendedName>
</protein>
<evidence type="ECO:0000256" key="5">
    <source>
        <dbReference type="ARBA" id="ARBA00022475"/>
    </source>
</evidence>
<keyword evidence="8 15" id="KW-0812">Transmembrane</keyword>
<dbReference type="SUPFAM" id="SSF55874">
    <property type="entry name" value="ATPase domain of HSP90 chaperone/DNA topoisomerase II/histidine kinase"/>
    <property type="match status" value="1"/>
</dbReference>
<dbReference type="Gene3D" id="1.10.287.130">
    <property type="match status" value="1"/>
</dbReference>
<dbReference type="NCBIfam" id="TIGR00229">
    <property type="entry name" value="sensory_box"/>
    <property type="match status" value="1"/>
</dbReference>
<dbReference type="Gene3D" id="6.10.340.10">
    <property type="match status" value="1"/>
</dbReference>
<keyword evidence="7 19" id="KW-0808">Transferase</keyword>
<evidence type="ECO:0000256" key="12">
    <source>
        <dbReference type="ARBA" id="ARBA00022989"/>
    </source>
</evidence>
<dbReference type="SUPFAM" id="SSF158472">
    <property type="entry name" value="HAMP domain-like"/>
    <property type="match status" value="1"/>
</dbReference>
<evidence type="ECO:0000256" key="6">
    <source>
        <dbReference type="ARBA" id="ARBA00022553"/>
    </source>
</evidence>
<dbReference type="GO" id="GO:0005886">
    <property type="term" value="C:plasma membrane"/>
    <property type="evidence" value="ECO:0007669"/>
    <property type="project" value="UniProtKB-SubCell"/>
</dbReference>
<dbReference type="SUPFAM" id="SSF55785">
    <property type="entry name" value="PYP-like sensor domain (PAS domain)"/>
    <property type="match status" value="1"/>
</dbReference>
<evidence type="ECO:0000313" key="19">
    <source>
        <dbReference type="EMBL" id="VAW89320.1"/>
    </source>
</evidence>
<evidence type="ECO:0000256" key="14">
    <source>
        <dbReference type="ARBA" id="ARBA00023136"/>
    </source>
</evidence>
<dbReference type="Pfam" id="PF13426">
    <property type="entry name" value="PAS_9"/>
    <property type="match status" value="1"/>
</dbReference>
<dbReference type="Gene3D" id="3.30.450.20">
    <property type="entry name" value="PAS domain"/>
    <property type="match status" value="1"/>
</dbReference>
<dbReference type="Pfam" id="PF02518">
    <property type="entry name" value="HATPase_c"/>
    <property type="match status" value="1"/>
</dbReference>
<dbReference type="GO" id="GO:0007234">
    <property type="term" value="P:osmosensory signaling via phosphorelay pathway"/>
    <property type="evidence" value="ECO:0007669"/>
    <property type="project" value="TreeGrafter"/>
</dbReference>
<dbReference type="GO" id="GO:0034220">
    <property type="term" value="P:monoatomic ion transmembrane transport"/>
    <property type="evidence" value="ECO:0007669"/>
    <property type="project" value="UniProtKB-KW"/>
</dbReference>
<dbReference type="FunFam" id="1.10.287.130:FF:000001">
    <property type="entry name" value="Two-component sensor histidine kinase"/>
    <property type="match status" value="1"/>
</dbReference>
<dbReference type="InterPro" id="IPR050351">
    <property type="entry name" value="BphY/WalK/GraS-like"/>
</dbReference>
<dbReference type="EMBL" id="UOFQ01000130">
    <property type="protein sequence ID" value="VAW89320.1"/>
    <property type="molecule type" value="Genomic_DNA"/>
</dbReference>
<evidence type="ECO:0000256" key="10">
    <source>
        <dbReference type="ARBA" id="ARBA00022777"/>
    </source>
</evidence>
<dbReference type="PANTHER" id="PTHR42878:SF7">
    <property type="entry name" value="SENSOR HISTIDINE KINASE GLRK"/>
    <property type="match status" value="1"/>
</dbReference>
<dbReference type="PROSITE" id="PS50112">
    <property type="entry name" value="PAS"/>
    <property type="match status" value="1"/>
</dbReference>
<evidence type="ECO:0000259" key="18">
    <source>
        <dbReference type="PROSITE" id="PS50885"/>
    </source>
</evidence>
<dbReference type="CDD" id="cd16922">
    <property type="entry name" value="HATPase_EvgS-ArcB-TorS-like"/>
    <property type="match status" value="1"/>
</dbReference>
<dbReference type="PROSITE" id="PS50885">
    <property type="entry name" value="HAMP"/>
    <property type="match status" value="1"/>
</dbReference>
<dbReference type="Pfam" id="PF00512">
    <property type="entry name" value="HisKA"/>
    <property type="match status" value="1"/>
</dbReference>
<keyword evidence="14 15" id="KW-0472">Membrane</keyword>
<dbReference type="GO" id="GO:0005524">
    <property type="term" value="F:ATP binding"/>
    <property type="evidence" value="ECO:0007669"/>
    <property type="project" value="UniProtKB-KW"/>
</dbReference>
<comment type="catalytic activity">
    <reaction evidence="1">
        <text>ATP + protein L-histidine = ADP + protein N-phospho-L-histidine.</text>
        <dbReference type="EC" id="2.7.13.3"/>
    </reaction>
</comment>
<feature type="domain" description="Histidine kinase" evidence="16">
    <location>
        <begin position="360"/>
        <end position="579"/>
    </location>
</feature>
<keyword evidence="19" id="KW-0813">Transport</keyword>
<dbReference type="GO" id="GO:0000155">
    <property type="term" value="F:phosphorelay sensor kinase activity"/>
    <property type="evidence" value="ECO:0007669"/>
    <property type="project" value="InterPro"/>
</dbReference>
<dbReference type="InterPro" id="IPR035965">
    <property type="entry name" value="PAS-like_dom_sf"/>
</dbReference>
<dbReference type="AlphaFoldDB" id="A0A3B0ZJN8"/>
<evidence type="ECO:0000256" key="1">
    <source>
        <dbReference type="ARBA" id="ARBA00000085"/>
    </source>
</evidence>
<dbReference type="SMART" id="SM00086">
    <property type="entry name" value="PAC"/>
    <property type="match status" value="1"/>
</dbReference>
<evidence type="ECO:0000256" key="2">
    <source>
        <dbReference type="ARBA" id="ARBA00004141"/>
    </source>
</evidence>
<dbReference type="PRINTS" id="PR00344">
    <property type="entry name" value="BCTRLSENSOR"/>
</dbReference>
<dbReference type="SMART" id="SM00387">
    <property type="entry name" value="HATPase_c"/>
    <property type="match status" value="1"/>
</dbReference>
<evidence type="ECO:0000256" key="7">
    <source>
        <dbReference type="ARBA" id="ARBA00022679"/>
    </source>
</evidence>
<reference evidence="19" key="1">
    <citation type="submission" date="2018-06" db="EMBL/GenBank/DDBJ databases">
        <authorList>
            <person name="Zhirakovskaya E."/>
        </authorList>
    </citation>
    <scope>NUCLEOTIDE SEQUENCE</scope>
</reference>
<dbReference type="Pfam" id="PF00672">
    <property type="entry name" value="HAMP"/>
    <property type="match status" value="1"/>
</dbReference>
<keyword evidence="12 15" id="KW-1133">Transmembrane helix</keyword>
<sequence length="584" mass="64939">MGLLGKLLLPILIGVFGFAIVIHFYWGESLQNDKQETIIAQEIRVLKTLEPGLIRALLAGDLAALHSGLSHTHRTHKNRWKQVVLSNQNGVQIYPIKKTTPLGNNNYITLSHLLLVDNESVGNIQLTIDVTQDLQIEKQRIFNLELITLLLFAVIGLVSAFWQNAVIRKPILRLEKAASRLADGDYKIKLPHKGNDEISNLTAAFNTMGEELWRTTDSLQELVQTSRANEVRISTVLNNIADGIITTDETGIIESFTLAASKIFGYTEEEVKGKNITLLMPVTYKKAHSEGLQQYIKNNNKTIIDNRVEVEGQRKNGDIFPLELSINEMKIGNQRLFSGIARDITKHKRTEKLKNEFVSTVSHELRTPLTSISGSLRLIIGGALGDIPSQVKEMLIIANNNTDRLLLLINDILDMQKIEAGNMTFVPCIMEVEPLIKQAVEVNQAYAEQFSINLKIINNQKNIQINADSARLIQVLYNLISNAVKFSPTGSTVELNSIAMDGHINISVIDHGTGIPTSFHNKLFEKFTQADSSNTRKTGSTGLGLSISKAIIEKHEGEIGFSTEEGAGSCFWFKLPIVPHKKKT</sequence>
<dbReference type="InterPro" id="IPR003594">
    <property type="entry name" value="HATPase_dom"/>
</dbReference>
<dbReference type="InterPro" id="IPR036890">
    <property type="entry name" value="HATPase_C_sf"/>
</dbReference>
<feature type="transmembrane region" description="Helical" evidence="15">
    <location>
        <begin position="141"/>
        <end position="162"/>
    </location>
</feature>
<feature type="domain" description="PAS" evidence="17">
    <location>
        <begin position="229"/>
        <end position="299"/>
    </location>
</feature>
<keyword evidence="9" id="KW-0547">Nucleotide-binding</keyword>
<evidence type="ECO:0000259" key="16">
    <source>
        <dbReference type="PROSITE" id="PS50109"/>
    </source>
</evidence>
<dbReference type="InterPro" id="IPR000014">
    <property type="entry name" value="PAS"/>
</dbReference>
<proteinExistence type="predicted"/>
<keyword evidence="10 19" id="KW-0418">Kinase</keyword>
<dbReference type="CDD" id="cd06225">
    <property type="entry name" value="HAMP"/>
    <property type="match status" value="1"/>
</dbReference>
<keyword evidence="19" id="KW-0407">Ion channel</keyword>
<evidence type="ECO:0000256" key="11">
    <source>
        <dbReference type="ARBA" id="ARBA00022840"/>
    </source>
</evidence>
<dbReference type="CDD" id="cd00130">
    <property type="entry name" value="PAS"/>
    <property type="match status" value="1"/>
</dbReference>
<dbReference type="InterPro" id="IPR004358">
    <property type="entry name" value="Sig_transdc_His_kin-like_C"/>
</dbReference>
<gene>
    <name evidence="19" type="ORF">MNBD_GAMMA17-1125</name>
</gene>
<dbReference type="SMART" id="SM00304">
    <property type="entry name" value="HAMP"/>
    <property type="match status" value="1"/>
</dbReference>
<dbReference type="SUPFAM" id="SSF47384">
    <property type="entry name" value="Homodimeric domain of signal transducing histidine kinase"/>
    <property type="match status" value="1"/>
</dbReference>
<dbReference type="SMART" id="SM00388">
    <property type="entry name" value="HisKA"/>
    <property type="match status" value="1"/>
</dbReference>